<accession>A0A132B9S0</accession>
<dbReference type="KEGG" id="psco:LY89DRAFT_676837"/>
<evidence type="ECO:0000256" key="1">
    <source>
        <dbReference type="SAM" id="MobiDB-lite"/>
    </source>
</evidence>
<dbReference type="Proteomes" id="UP000070700">
    <property type="component" value="Unassembled WGS sequence"/>
</dbReference>
<dbReference type="RefSeq" id="XP_018062772.1">
    <property type="nucleotide sequence ID" value="XM_018213634.1"/>
</dbReference>
<sequence length="182" mass="20764">MDGRRLDFQSVTAVLPRLNEIHCWKHDPQIDFTLPGQQQIHCGNLVFSQQQMHSNYFTGGCFLVEVELNFKKCTDCREEEHSRHDSVRNGVCLPFSLALALDFLLLSAQAKLSPKYASQEATSGRDTSHQFKNHSAQGNIRDSVEHTKAFEAVLGRVRLSMTRKDEPKRLFMPTVLDGIDFR</sequence>
<protein>
    <submittedName>
        <fullName evidence="2">Uncharacterized protein</fullName>
    </submittedName>
</protein>
<keyword evidence="3" id="KW-1185">Reference proteome</keyword>
<dbReference type="AlphaFoldDB" id="A0A132B9S0"/>
<evidence type="ECO:0000313" key="2">
    <source>
        <dbReference type="EMBL" id="KUJ08417.1"/>
    </source>
</evidence>
<organism evidence="2 3">
    <name type="scientific">Mollisia scopiformis</name>
    <name type="common">Conifer needle endophyte fungus</name>
    <name type="synonym">Phialocephala scopiformis</name>
    <dbReference type="NCBI Taxonomy" id="149040"/>
    <lineage>
        <taxon>Eukaryota</taxon>
        <taxon>Fungi</taxon>
        <taxon>Dikarya</taxon>
        <taxon>Ascomycota</taxon>
        <taxon>Pezizomycotina</taxon>
        <taxon>Leotiomycetes</taxon>
        <taxon>Helotiales</taxon>
        <taxon>Mollisiaceae</taxon>
        <taxon>Mollisia</taxon>
    </lineage>
</organism>
<dbReference type="GeneID" id="28823360"/>
<reference evidence="2 3" key="1">
    <citation type="submission" date="2015-10" db="EMBL/GenBank/DDBJ databases">
        <title>Full genome of DAOMC 229536 Phialocephala scopiformis, a fungal endophyte of spruce producing the potent anti-insectan compound rugulosin.</title>
        <authorList>
            <consortium name="DOE Joint Genome Institute"/>
            <person name="Walker A.K."/>
            <person name="Frasz S.L."/>
            <person name="Seifert K.A."/>
            <person name="Miller J.D."/>
            <person name="Mondo S.J."/>
            <person name="Labutti K."/>
            <person name="Lipzen A."/>
            <person name="Dockter R."/>
            <person name="Kennedy M."/>
            <person name="Grigoriev I.V."/>
            <person name="Spatafora J.W."/>
        </authorList>
    </citation>
    <scope>NUCLEOTIDE SEQUENCE [LARGE SCALE GENOMIC DNA]</scope>
    <source>
        <strain evidence="2 3">CBS 120377</strain>
    </source>
</reference>
<dbReference type="EMBL" id="KQ947435">
    <property type="protein sequence ID" value="KUJ08417.1"/>
    <property type="molecule type" value="Genomic_DNA"/>
</dbReference>
<dbReference type="InParanoid" id="A0A132B9S0"/>
<name>A0A132B9S0_MOLSC</name>
<gene>
    <name evidence="2" type="ORF">LY89DRAFT_676837</name>
</gene>
<proteinExistence type="predicted"/>
<feature type="region of interest" description="Disordered" evidence="1">
    <location>
        <begin position="119"/>
        <end position="138"/>
    </location>
</feature>
<evidence type="ECO:0000313" key="3">
    <source>
        <dbReference type="Proteomes" id="UP000070700"/>
    </source>
</evidence>